<dbReference type="EMBL" id="CAXAMM010003780">
    <property type="protein sequence ID" value="CAK9001196.1"/>
    <property type="molecule type" value="Genomic_DNA"/>
</dbReference>
<dbReference type="EMBL" id="CAXAMM010003891">
    <property type="protein sequence ID" value="CAK9001567.1"/>
    <property type="molecule type" value="Genomic_DNA"/>
</dbReference>
<dbReference type="Proteomes" id="UP001642464">
    <property type="component" value="Unassembled WGS sequence"/>
</dbReference>
<keyword evidence="2 5" id="KW-0812">Transmembrane</keyword>
<gene>
    <name evidence="6" type="ORF">SCF082_LOCUS6828</name>
    <name evidence="7" type="ORF">SCF082_LOCUS6980</name>
</gene>
<evidence type="ECO:0000256" key="4">
    <source>
        <dbReference type="ARBA" id="ARBA00023136"/>
    </source>
</evidence>
<evidence type="ECO:0000256" key="5">
    <source>
        <dbReference type="SAM" id="Phobius"/>
    </source>
</evidence>
<evidence type="ECO:0000256" key="2">
    <source>
        <dbReference type="ARBA" id="ARBA00022692"/>
    </source>
</evidence>
<comment type="subcellular location">
    <subcellularLocation>
        <location evidence="1">Membrane</location>
    </subcellularLocation>
</comment>
<organism evidence="6 8">
    <name type="scientific">Durusdinium trenchii</name>
    <dbReference type="NCBI Taxonomy" id="1381693"/>
    <lineage>
        <taxon>Eukaryota</taxon>
        <taxon>Sar</taxon>
        <taxon>Alveolata</taxon>
        <taxon>Dinophyceae</taxon>
        <taxon>Suessiales</taxon>
        <taxon>Symbiodiniaceae</taxon>
        <taxon>Durusdinium</taxon>
    </lineage>
</organism>
<reference evidence="6 8" key="1">
    <citation type="submission" date="2024-02" db="EMBL/GenBank/DDBJ databases">
        <authorList>
            <person name="Chen Y."/>
            <person name="Shah S."/>
            <person name="Dougan E. K."/>
            <person name="Thang M."/>
            <person name="Chan C."/>
        </authorList>
    </citation>
    <scope>NUCLEOTIDE SEQUENCE [LARGE SCALE GENOMIC DNA]</scope>
</reference>
<dbReference type="Gene3D" id="1.20.120.550">
    <property type="entry name" value="Membrane associated eicosanoid/glutathione metabolism-like domain"/>
    <property type="match status" value="1"/>
</dbReference>
<protein>
    <submittedName>
        <fullName evidence="6">Uncharacterized protein</fullName>
    </submittedName>
</protein>
<evidence type="ECO:0000313" key="8">
    <source>
        <dbReference type="Proteomes" id="UP001642464"/>
    </source>
</evidence>
<proteinExistence type="predicted"/>
<feature type="transmembrane region" description="Helical" evidence="5">
    <location>
        <begin position="187"/>
        <end position="209"/>
    </location>
</feature>
<feature type="transmembrane region" description="Helical" evidence="5">
    <location>
        <begin position="148"/>
        <end position="167"/>
    </location>
</feature>
<sequence length="214" mass="22849">MSKPDPTKSDFTAMGMDKTNFYVLFPAMNFIFSLPGIIGASVAFSGLAGKSSASGKVQEVAALSAGPLYISMMFAKLCIAFAQSSLATARRSSGVNVPDQHVYKVVGGPGSTMVLMDEEGAFGTFNRAQRGVQNIFEQLFPLTIETVLAGYVFPWTTACCFGLFAFFRTYGALAYAKDRKARMKGNLPAGFAASSISGLVLVTGIYATYLELKK</sequence>
<feature type="transmembrane region" description="Helical" evidence="5">
    <location>
        <begin position="20"/>
        <end position="48"/>
    </location>
</feature>
<keyword evidence="3 5" id="KW-1133">Transmembrane helix</keyword>
<evidence type="ECO:0000256" key="3">
    <source>
        <dbReference type="ARBA" id="ARBA00022989"/>
    </source>
</evidence>
<dbReference type="SUPFAM" id="SSF161084">
    <property type="entry name" value="MAPEG domain-like"/>
    <property type="match status" value="1"/>
</dbReference>
<accession>A0ABP0IH55</accession>
<keyword evidence="4 5" id="KW-0472">Membrane</keyword>
<dbReference type="Pfam" id="PF01124">
    <property type="entry name" value="MAPEG"/>
    <property type="match status" value="1"/>
</dbReference>
<evidence type="ECO:0000256" key="1">
    <source>
        <dbReference type="ARBA" id="ARBA00004370"/>
    </source>
</evidence>
<name>A0ABP0IH55_9DINO</name>
<keyword evidence="8" id="KW-1185">Reference proteome</keyword>
<comment type="caution">
    <text evidence="6">The sequence shown here is derived from an EMBL/GenBank/DDBJ whole genome shotgun (WGS) entry which is preliminary data.</text>
</comment>
<evidence type="ECO:0000313" key="7">
    <source>
        <dbReference type="EMBL" id="CAK9001567.1"/>
    </source>
</evidence>
<evidence type="ECO:0000313" key="6">
    <source>
        <dbReference type="EMBL" id="CAK9001196.1"/>
    </source>
</evidence>
<dbReference type="InterPro" id="IPR001129">
    <property type="entry name" value="Membr-assoc_MAPEG"/>
</dbReference>
<dbReference type="InterPro" id="IPR023352">
    <property type="entry name" value="MAPEG-like_dom_sf"/>
</dbReference>